<feature type="compositionally biased region" description="Basic and acidic residues" evidence="1">
    <location>
        <begin position="368"/>
        <end position="383"/>
    </location>
</feature>
<feature type="compositionally biased region" description="Polar residues" evidence="1">
    <location>
        <begin position="384"/>
        <end position="393"/>
    </location>
</feature>
<protein>
    <submittedName>
        <fullName evidence="2">Uncharacterized protein</fullName>
    </submittedName>
</protein>
<accession>A0A5N5WLP4</accession>
<feature type="compositionally biased region" description="Polar residues" evidence="1">
    <location>
        <begin position="114"/>
        <end position="127"/>
    </location>
</feature>
<evidence type="ECO:0000313" key="2">
    <source>
        <dbReference type="EMBL" id="KAB8069199.1"/>
    </source>
</evidence>
<reference evidence="2 3" key="1">
    <citation type="submission" date="2019-04" db="EMBL/GenBank/DDBJ databases">
        <title>Friends and foes A comparative genomics study of 23 Aspergillus species from section Flavi.</title>
        <authorList>
            <consortium name="DOE Joint Genome Institute"/>
            <person name="Kjaerbolling I."/>
            <person name="Vesth T."/>
            <person name="Frisvad J.C."/>
            <person name="Nybo J.L."/>
            <person name="Theobald S."/>
            <person name="Kildgaard S."/>
            <person name="Isbrandt T."/>
            <person name="Kuo A."/>
            <person name="Sato A."/>
            <person name="Lyhne E.K."/>
            <person name="Kogle M.E."/>
            <person name="Wiebenga A."/>
            <person name="Kun R.S."/>
            <person name="Lubbers R.J."/>
            <person name="Makela M.R."/>
            <person name="Barry K."/>
            <person name="Chovatia M."/>
            <person name="Clum A."/>
            <person name="Daum C."/>
            <person name="Haridas S."/>
            <person name="He G."/>
            <person name="LaButti K."/>
            <person name="Lipzen A."/>
            <person name="Mondo S."/>
            <person name="Riley R."/>
            <person name="Salamov A."/>
            <person name="Simmons B.A."/>
            <person name="Magnuson J.K."/>
            <person name="Henrissat B."/>
            <person name="Mortensen U.H."/>
            <person name="Larsen T.O."/>
            <person name="Devries R.P."/>
            <person name="Grigoriev I.V."/>
            <person name="Machida M."/>
            <person name="Baker S.E."/>
            <person name="Andersen M.R."/>
        </authorList>
    </citation>
    <scope>NUCLEOTIDE SEQUENCE [LARGE SCALE GENOMIC DNA]</scope>
    <source>
        <strain evidence="2 3">CBS 151.66</strain>
    </source>
</reference>
<evidence type="ECO:0000313" key="3">
    <source>
        <dbReference type="Proteomes" id="UP000326565"/>
    </source>
</evidence>
<evidence type="ECO:0000256" key="1">
    <source>
        <dbReference type="SAM" id="MobiDB-lite"/>
    </source>
</evidence>
<dbReference type="EMBL" id="ML732351">
    <property type="protein sequence ID" value="KAB8069199.1"/>
    <property type="molecule type" value="Genomic_DNA"/>
</dbReference>
<keyword evidence="3" id="KW-1185">Reference proteome</keyword>
<name>A0A5N5WLP4_9EURO</name>
<proteinExistence type="predicted"/>
<dbReference type="AlphaFoldDB" id="A0A5N5WLP4"/>
<feature type="compositionally biased region" description="Pro residues" evidence="1">
    <location>
        <begin position="80"/>
        <end position="94"/>
    </location>
</feature>
<dbReference type="OrthoDB" id="4510463at2759"/>
<feature type="region of interest" description="Disordered" evidence="1">
    <location>
        <begin position="74"/>
        <end position="130"/>
    </location>
</feature>
<sequence length="532" mass="59609">MILSYTNMTSIQQILDAAATLSKIPEINKQCLLSHRNKLEAAFHNLQALLQPSNSQAKSATETFTAPISKAISETSAAPDAPPTTEPTTPPEPGPTSDVSSSLASPRSDVLSLRESTTSDVSPTNKHILNPVEKQKENVPKSVRKIIEQLDERKQDILAYTYNREGFVAPNEWADEYPCIVDIQLVQIEKNDNKYFRAGLSSLFMADEYLAWEICAQNRSRLDVLYEEPDSRKGSLYRKYADINDRFRDKEAAARFLELGVRFRFIQKTFVGHSTVLTHNYEHPESPANPDSPDIPSRRIGILGPLFLVWRAITRCRKRDLEALADALVQDPFWREHAEKNNQWMDTCFKNHKGKSTKDLESRKHALADEYNEERRKRQRQEYPDTSDQNFASSQTNTSFILPTSDFPPGTSAQNICSSRLPVFPNQPGSIPALNINPLGTPLFVEQPQNTLTLNINPLGTPLFVEQPQNALALSIDPLGSDIFLDQPQGVSVPDNDAPTPHSLRLSSPEMHTAVGDVINSLQHTIDNRPCA</sequence>
<gene>
    <name evidence="2" type="ORF">BDV29DRAFT_183189</name>
</gene>
<dbReference type="Proteomes" id="UP000326565">
    <property type="component" value="Unassembled WGS sequence"/>
</dbReference>
<organism evidence="2 3">
    <name type="scientific">Aspergillus leporis</name>
    <dbReference type="NCBI Taxonomy" id="41062"/>
    <lineage>
        <taxon>Eukaryota</taxon>
        <taxon>Fungi</taxon>
        <taxon>Dikarya</taxon>
        <taxon>Ascomycota</taxon>
        <taxon>Pezizomycotina</taxon>
        <taxon>Eurotiomycetes</taxon>
        <taxon>Eurotiomycetidae</taxon>
        <taxon>Eurotiales</taxon>
        <taxon>Aspergillaceae</taxon>
        <taxon>Aspergillus</taxon>
        <taxon>Aspergillus subgen. Circumdati</taxon>
    </lineage>
</organism>
<feature type="region of interest" description="Disordered" evidence="1">
    <location>
        <begin position="368"/>
        <end position="393"/>
    </location>
</feature>